<name>A0ABS6L4T4_9GAMM</name>
<gene>
    <name evidence="3" type="ORF">J1786_18855</name>
</gene>
<evidence type="ECO:0000256" key="1">
    <source>
        <dbReference type="SAM" id="MobiDB-lite"/>
    </source>
</evidence>
<comment type="caution">
    <text evidence="3">The sequence shown here is derived from an EMBL/GenBank/DDBJ whole genome shotgun (WGS) entry which is preliminary data.</text>
</comment>
<dbReference type="InterPro" id="IPR022236">
    <property type="entry name" value="DUF3761"/>
</dbReference>
<dbReference type="Pfam" id="PF12587">
    <property type="entry name" value="DUF3761"/>
    <property type="match status" value="1"/>
</dbReference>
<proteinExistence type="predicted"/>
<keyword evidence="2" id="KW-0732">Signal</keyword>
<accession>A0ABS6L4T4</accession>
<feature type="chain" id="PRO_5047212808" evidence="2">
    <location>
        <begin position="21"/>
        <end position="92"/>
    </location>
</feature>
<feature type="region of interest" description="Disordered" evidence="1">
    <location>
        <begin position="22"/>
        <end position="81"/>
    </location>
</feature>
<dbReference type="RefSeq" id="WP_129952265.1">
    <property type="nucleotide sequence ID" value="NZ_JAFMOS010000250.1"/>
</dbReference>
<protein>
    <submittedName>
        <fullName evidence="3">DUF3761 domain-containing protein</fullName>
    </submittedName>
</protein>
<keyword evidence="4" id="KW-1185">Reference proteome</keyword>
<evidence type="ECO:0000313" key="4">
    <source>
        <dbReference type="Proteomes" id="UP000699865"/>
    </source>
</evidence>
<evidence type="ECO:0000313" key="3">
    <source>
        <dbReference type="EMBL" id="MBU9836862.1"/>
    </source>
</evidence>
<evidence type="ECO:0000256" key="2">
    <source>
        <dbReference type="SAM" id="SignalP"/>
    </source>
</evidence>
<dbReference type="Proteomes" id="UP000699865">
    <property type="component" value="Unassembled WGS sequence"/>
</dbReference>
<reference evidence="3 4" key="1">
    <citation type="submission" date="2021-03" db="EMBL/GenBank/DDBJ databases">
        <title>Five novel Rahnella species.</title>
        <authorList>
            <person name="Brady C."/>
            <person name="Asselin J."/>
            <person name="Beer S."/>
            <person name="Bruberg M.B."/>
            <person name="Crampton B."/>
            <person name="Venter S."/>
            <person name="Arnold D."/>
            <person name="Denman S."/>
        </authorList>
    </citation>
    <scope>NUCLEOTIDE SEQUENCE [LARGE SCALE GENOMIC DNA]</scope>
    <source>
        <strain evidence="3 4">L72c</strain>
    </source>
</reference>
<dbReference type="EMBL" id="JAFMOU010000071">
    <property type="protein sequence ID" value="MBU9836862.1"/>
    <property type="molecule type" value="Genomic_DNA"/>
</dbReference>
<organism evidence="3 4">
    <name type="scientific">Rahnella perminowiae</name>
    <dbReference type="NCBI Taxonomy" id="2816244"/>
    <lineage>
        <taxon>Bacteria</taxon>
        <taxon>Pseudomonadati</taxon>
        <taxon>Pseudomonadota</taxon>
        <taxon>Gammaproteobacteria</taxon>
        <taxon>Enterobacterales</taxon>
        <taxon>Yersiniaceae</taxon>
        <taxon>Rahnella</taxon>
    </lineage>
</organism>
<feature type="signal peptide" evidence="2">
    <location>
        <begin position="1"/>
        <end position="20"/>
    </location>
</feature>
<sequence length="92" mass="9961">MRLLGFFLFAVALLCNTAVARQHTPPSSQDSELIEQGDYTNSDGQEIHRPAHTKSGKAPDGASAQCRDGTYSFSTHRRGTCSRHGGVAAWLN</sequence>